<dbReference type="GO" id="GO:0030313">
    <property type="term" value="C:cell envelope"/>
    <property type="evidence" value="ECO:0007669"/>
    <property type="project" value="UniProtKB-SubCell"/>
</dbReference>
<evidence type="ECO:0000256" key="2">
    <source>
        <dbReference type="SAM" id="MobiDB-lite"/>
    </source>
</evidence>
<dbReference type="NCBIfam" id="TIGR02543">
    <property type="entry name" value="List_Bact_rpt"/>
    <property type="match status" value="1"/>
</dbReference>
<evidence type="ECO:0008006" key="7">
    <source>
        <dbReference type="Google" id="ProtNLM"/>
    </source>
</evidence>
<evidence type="ECO:0000256" key="3">
    <source>
        <dbReference type="SAM" id="Phobius"/>
    </source>
</evidence>
<dbReference type="InterPro" id="IPR013783">
    <property type="entry name" value="Ig-like_fold"/>
</dbReference>
<dbReference type="Proteomes" id="UP000581206">
    <property type="component" value="Unassembled WGS sequence"/>
</dbReference>
<dbReference type="AlphaFoldDB" id="A0A7X6QXW3"/>
<evidence type="ECO:0000256" key="1">
    <source>
        <dbReference type="ARBA" id="ARBA00004196"/>
    </source>
</evidence>
<dbReference type="InterPro" id="IPR013378">
    <property type="entry name" value="InlB-like_B-rpt"/>
</dbReference>
<dbReference type="RefSeq" id="WP_168628570.1">
    <property type="nucleotide sequence ID" value="NZ_BONL01000029.1"/>
</dbReference>
<organism evidence="5 6">
    <name type="scientific">Cellulomonas denverensis</name>
    <dbReference type="NCBI Taxonomy" id="264297"/>
    <lineage>
        <taxon>Bacteria</taxon>
        <taxon>Bacillati</taxon>
        <taxon>Actinomycetota</taxon>
        <taxon>Actinomycetes</taxon>
        <taxon>Micrococcales</taxon>
        <taxon>Cellulomonadaceae</taxon>
        <taxon>Cellulomonas</taxon>
    </lineage>
</organism>
<name>A0A7X6QXW3_9CELL</name>
<comment type="subcellular location">
    <subcellularLocation>
        <location evidence="1">Cell envelope</location>
    </subcellularLocation>
</comment>
<keyword evidence="3" id="KW-1133">Transmembrane helix</keyword>
<dbReference type="GO" id="GO:0005975">
    <property type="term" value="P:carbohydrate metabolic process"/>
    <property type="evidence" value="ECO:0007669"/>
    <property type="project" value="UniProtKB-ARBA"/>
</dbReference>
<dbReference type="Gene3D" id="2.60.40.4270">
    <property type="entry name" value="Listeria-Bacteroides repeat domain"/>
    <property type="match status" value="1"/>
</dbReference>
<feature type="region of interest" description="Disordered" evidence="2">
    <location>
        <begin position="452"/>
        <end position="478"/>
    </location>
</feature>
<keyword evidence="3" id="KW-0812">Transmembrane</keyword>
<dbReference type="SUPFAM" id="SSF117074">
    <property type="entry name" value="Hypothetical protein PA1324"/>
    <property type="match status" value="1"/>
</dbReference>
<keyword evidence="4" id="KW-0732">Signal</keyword>
<accession>A0A7X6QXW3</accession>
<sequence length="520" mass="51802">MLTRGRTPAGTVGAGTALAVLAAVLLAVTAIASTATTARAAEVAAADATLQGRIFNDLDTDGVLDAGESYTTLSGMRAVLTPPSGAAGDVAVTIGANGLFSASLLEAGGYTLTFYNDGNLDADLQPARGFTTTTSASHSTIGQPPFGATVWFMDVVQGVPAGPGSPGIAADQSFAVYTFEVPEDSTATFAVGVGMTAPVDITYLAGDGIAEHFGGGAATDPVGKAFRGGSPQGVPVVDASNAETGYDPATLTWTLDTAVTLTDGTAVPAGTALTAAQLAQVKAMTGLTATASLDLMQYSITYQLDGGVLDSPNRDSYTIEDTFTLTNPAKTGYLFDGWTGTDLAAPTETVTVPTGSVGDRTYQATWAARTDTPYLVEHYRLGADGTPEAIPFATESLTGTTGSVATAVAQDLTGYAPDLAAPGTVAQGVIAGDGSLILRLYYAIEAAPVEPPAAGPDPATPAPAAATPAPAEAPARSDSPAILAVTGGSPAPAGAAGAAVLAGVVLVVAARRARTTRSHP</sequence>
<dbReference type="InterPro" id="IPR042229">
    <property type="entry name" value="Listeria/Bacterioides_rpt_sf"/>
</dbReference>
<feature type="chain" id="PRO_5031115953" description="SD-repeat containing protein B domain-containing protein" evidence="4">
    <location>
        <begin position="41"/>
        <end position="520"/>
    </location>
</feature>
<proteinExistence type="predicted"/>
<gene>
    <name evidence="5" type="ORF">HGA03_02285</name>
</gene>
<comment type="caution">
    <text evidence="5">The sequence shown here is derived from an EMBL/GenBank/DDBJ whole genome shotgun (WGS) entry which is preliminary data.</text>
</comment>
<feature type="compositionally biased region" description="Pro residues" evidence="2">
    <location>
        <begin position="452"/>
        <end position="461"/>
    </location>
</feature>
<keyword evidence="3" id="KW-0472">Membrane</keyword>
<keyword evidence="6" id="KW-1185">Reference proteome</keyword>
<evidence type="ECO:0000313" key="6">
    <source>
        <dbReference type="Proteomes" id="UP000581206"/>
    </source>
</evidence>
<reference evidence="5 6" key="1">
    <citation type="submission" date="2020-04" db="EMBL/GenBank/DDBJ databases">
        <title>MicrobeNet Type strains.</title>
        <authorList>
            <person name="Nicholson A.C."/>
        </authorList>
    </citation>
    <scope>NUCLEOTIDE SEQUENCE [LARGE SCALE GENOMIC DNA]</scope>
    <source>
        <strain evidence="5 6">ATCC BAA-788</strain>
    </source>
</reference>
<feature type="signal peptide" evidence="4">
    <location>
        <begin position="1"/>
        <end position="40"/>
    </location>
</feature>
<evidence type="ECO:0000256" key="4">
    <source>
        <dbReference type="SAM" id="SignalP"/>
    </source>
</evidence>
<dbReference type="Gene3D" id="2.60.40.10">
    <property type="entry name" value="Immunoglobulins"/>
    <property type="match status" value="1"/>
</dbReference>
<evidence type="ECO:0000313" key="5">
    <source>
        <dbReference type="EMBL" id="NKY21490.1"/>
    </source>
</evidence>
<feature type="compositionally biased region" description="Low complexity" evidence="2">
    <location>
        <begin position="462"/>
        <end position="474"/>
    </location>
</feature>
<protein>
    <recommendedName>
        <fullName evidence="7">SD-repeat containing protein B domain-containing protein</fullName>
    </recommendedName>
</protein>
<feature type="transmembrane region" description="Helical" evidence="3">
    <location>
        <begin position="491"/>
        <end position="510"/>
    </location>
</feature>
<dbReference type="EMBL" id="JAAXOX010000001">
    <property type="protein sequence ID" value="NKY21490.1"/>
    <property type="molecule type" value="Genomic_DNA"/>
</dbReference>